<keyword evidence="6 9" id="KW-0472">Membrane</keyword>
<keyword evidence="9" id="KW-0732">Signal</keyword>
<evidence type="ECO:0008006" key="12">
    <source>
        <dbReference type="Google" id="ProtNLM"/>
    </source>
</evidence>
<evidence type="ECO:0000313" key="11">
    <source>
        <dbReference type="EMBL" id="CAD8494339.1"/>
    </source>
</evidence>
<accession>A0A7S0EX73</accession>
<evidence type="ECO:0000256" key="10">
    <source>
        <dbReference type="SAM" id="MobiDB-lite"/>
    </source>
</evidence>
<dbReference type="InterPro" id="IPR018124">
    <property type="entry name" value="Calret/calnex_CS"/>
</dbReference>
<evidence type="ECO:0000256" key="8">
    <source>
        <dbReference type="PIRSR" id="PIRSR601580-3"/>
    </source>
</evidence>
<evidence type="ECO:0000256" key="5">
    <source>
        <dbReference type="ARBA" id="ARBA00022989"/>
    </source>
</evidence>
<feature type="compositionally biased region" description="Low complexity" evidence="10">
    <location>
        <begin position="482"/>
        <end position="513"/>
    </location>
</feature>
<dbReference type="GO" id="GO:0006457">
    <property type="term" value="P:protein folding"/>
    <property type="evidence" value="ECO:0007669"/>
    <property type="project" value="InterPro"/>
</dbReference>
<dbReference type="PROSITE" id="PS00804">
    <property type="entry name" value="CALRETICULIN_2"/>
    <property type="match status" value="1"/>
</dbReference>
<keyword evidence="3 9" id="KW-0812">Transmembrane</keyword>
<dbReference type="InterPro" id="IPR001580">
    <property type="entry name" value="Calret/calnex"/>
</dbReference>
<keyword evidence="7 9" id="KW-0143">Chaperone</keyword>
<evidence type="ECO:0000256" key="4">
    <source>
        <dbReference type="ARBA" id="ARBA00022824"/>
    </source>
</evidence>
<comment type="subcellular location">
    <subcellularLocation>
        <location evidence="1">Endoplasmic reticulum membrane</location>
        <topology evidence="1">Single-pass membrane protein</topology>
    </subcellularLocation>
</comment>
<feature type="region of interest" description="Disordered" evidence="10">
    <location>
        <begin position="482"/>
        <end position="538"/>
    </location>
</feature>
<dbReference type="InterPro" id="IPR009033">
    <property type="entry name" value="Calreticulin/calnexin_P_dom_sf"/>
</dbReference>
<evidence type="ECO:0000256" key="2">
    <source>
        <dbReference type="ARBA" id="ARBA00010983"/>
    </source>
</evidence>
<feature type="compositionally biased region" description="Basic and acidic residues" evidence="10">
    <location>
        <begin position="230"/>
        <end position="258"/>
    </location>
</feature>
<proteinExistence type="inferred from homology"/>
<evidence type="ECO:0000256" key="3">
    <source>
        <dbReference type="ARBA" id="ARBA00022692"/>
    </source>
</evidence>
<dbReference type="PANTHER" id="PTHR11073">
    <property type="entry name" value="CALRETICULIN AND CALNEXIN"/>
    <property type="match status" value="1"/>
</dbReference>
<dbReference type="SUPFAM" id="SSF49899">
    <property type="entry name" value="Concanavalin A-like lectins/glucanases"/>
    <property type="match status" value="1"/>
</dbReference>
<name>A0A7S0EX73_9EUKA</name>
<feature type="disulfide bond" evidence="8">
    <location>
        <begin position="117"/>
        <end position="151"/>
    </location>
</feature>
<evidence type="ECO:0000256" key="9">
    <source>
        <dbReference type="RuleBase" id="RU362126"/>
    </source>
</evidence>
<dbReference type="SUPFAM" id="SSF63887">
    <property type="entry name" value="P-domain of calnexin/calreticulin"/>
    <property type="match status" value="1"/>
</dbReference>
<keyword evidence="4 9" id="KW-0256">Endoplasmic reticulum</keyword>
<feature type="chain" id="PRO_5031592653" description="Calnexin" evidence="9">
    <location>
        <begin position="18"/>
        <end position="538"/>
    </location>
</feature>
<organism evidence="11">
    <name type="scientific">Phaeocystis antarctica</name>
    <dbReference type="NCBI Taxonomy" id="33657"/>
    <lineage>
        <taxon>Eukaryota</taxon>
        <taxon>Haptista</taxon>
        <taxon>Haptophyta</taxon>
        <taxon>Prymnesiophyceae</taxon>
        <taxon>Phaeocystales</taxon>
        <taxon>Phaeocystaceae</taxon>
        <taxon>Phaeocystis</taxon>
    </lineage>
</organism>
<dbReference type="FunFam" id="2.10.250.10:FF:000001">
    <property type="entry name" value="Calnexin homolog"/>
    <property type="match status" value="1"/>
</dbReference>
<dbReference type="EMBL" id="HBEP01022936">
    <property type="protein sequence ID" value="CAD8494339.1"/>
    <property type="molecule type" value="Transcribed_RNA"/>
</dbReference>
<dbReference type="PANTHER" id="PTHR11073:SF1">
    <property type="entry name" value="CALNEXIN 14D-RELATED"/>
    <property type="match status" value="1"/>
</dbReference>
<dbReference type="GO" id="GO:0051082">
    <property type="term" value="F:unfolded protein binding"/>
    <property type="evidence" value="ECO:0007669"/>
    <property type="project" value="InterPro"/>
</dbReference>
<keyword evidence="5 9" id="KW-1133">Transmembrane helix</keyword>
<comment type="similarity">
    <text evidence="2 9">Belongs to the calreticulin family.</text>
</comment>
<dbReference type="GO" id="GO:0005789">
    <property type="term" value="C:endoplasmic reticulum membrane"/>
    <property type="evidence" value="ECO:0007669"/>
    <property type="project" value="UniProtKB-SubCell"/>
</dbReference>
<dbReference type="Gene3D" id="2.60.120.200">
    <property type="match status" value="1"/>
</dbReference>
<reference evidence="11" key="1">
    <citation type="submission" date="2021-01" db="EMBL/GenBank/DDBJ databases">
        <authorList>
            <person name="Corre E."/>
            <person name="Pelletier E."/>
            <person name="Niang G."/>
            <person name="Scheremetjew M."/>
            <person name="Finn R."/>
            <person name="Kale V."/>
            <person name="Holt S."/>
            <person name="Cochrane G."/>
            <person name="Meng A."/>
            <person name="Brown T."/>
            <person name="Cohen L."/>
        </authorList>
    </citation>
    <scope>NUCLEOTIDE SEQUENCE</scope>
    <source>
        <strain evidence="11">CCMP1374</strain>
    </source>
</reference>
<dbReference type="AlphaFoldDB" id="A0A7S0EX73"/>
<sequence>MRAFGMLAFAVAVSADAAEPDETPAYAPPNTLEGAHFFEPFLSKYGAFEPSKDAAFDGEWAHETHMHDGLAGDMGLVVSSPAKKHAVSTRFAAPFDPKASGGLVIQYELQLKNRLQCGGAYMKLLSASEELSQDGFKAETPYTIMFGPDVCGTTNKVHFILRHRNPLSGEWEEKHLVGPPSPDVSDGQTHLYTAIVGTDNSVKLLVDNKQVKTASLLSKTDFKPAVNPEKVIDDAKDAKPEEWVDEPKMDDPEAKKPDDWDEDAPPRIADPAEEKPAAWLDDAPLKVHDPKATPPSDWDVDEDGEWEAPMVDNPDCSGAGKGCGEWKAKQISNPDYKGQWHAAKVDNPAYLGVWKPRQVDNPHYFEDETPYAMAPIGGIGIELWTMQSGILFDNIVLTGSPEVAASIAASAFEPRAAAEKASKKEDAKKDGGVMAKVKFYVGKAFDWCLENAMLVGATLCLGLLPLLLFCCMGGKKTAPAAAAAEPSSSSSAGGKKKAAASSEPGPSSASAADAADDTPEKAAGKKAAGGKKRTPKTE</sequence>
<evidence type="ECO:0000256" key="1">
    <source>
        <dbReference type="ARBA" id="ARBA00004389"/>
    </source>
</evidence>
<protein>
    <recommendedName>
        <fullName evidence="12">Calnexin</fullName>
    </recommendedName>
</protein>
<gene>
    <name evidence="11" type="ORF">PANT1444_LOCUS12933</name>
</gene>
<evidence type="ECO:0000256" key="7">
    <source>
        <dbReference type="ARBA" id="ARBA00023186"/>
    </source>
</evidence>
<dbReference type="Pfam" id="PF00262">
    <property type="entry name" value="Calreticulin"/>
    <property type="match status" value="1"/>
</dbReference>
<feature type="signal peptide" evidence="9">
    <location>
        <begin position="1"/>
        <end position="17"/>
    </location>
</feature>
<feature type="region of interest" description="Disordered" evidence="10">
    <location>
        <begin position="228"/>
        <end position="278"/>
    </location>
</feature>
<dbReference type="InterPro" id="IPR013320">
    <property type="entry name" value="ConA-like_dom_sf"/>
</dbReference>
<evidence type="ECO:0000256" key="6">
    <source>
        <dbReference type="ARBA" id="ARBA00023136"/>
    </source>
</evidence>
<feature type="transmembrane region" description="Helical" evidence="9">
    <location>
        <begin position="452"/>
        <end position="471"/>
    </location>
</feature>
<dbReference type="GO" id="GO:0036503">
    <property type="term" value="P:ERAD pathway"/>
    <property type="evidence" value="ECO:0007669"/>
    <property type="project" value="TreeGrafter"/>
</dbReference>
<dbReference type="PRINTS" id="PR00626">
    <property type="entry name" value="CALRETICULIN"/>
</dbReference>
<keyword evidence="8" id="KW-1015">Disulfide bond</keyword>
<dbReference type="Gene3D" id="2.10.250.10">
    <property type="entry name" value="Calreticulin/calnexin, P domain"/>
    <property type="match status" value="1"/>
</dbReference>
<feature type="compositionally biased region" description="Basic residues" evidence="10">
    <location>
        <begin position="528"/>
        <end position="538"/>
    </location>
</feature>
<dbReference type="GO" id="GO:0005509">
    <property type="term" value="F:calcium ion binding"/>
    <property type="evidence" value="ECO:0007669"/>
    <property type="project" value="InterPro"/>
</dbReference>